<keyword evidence="3" id="KW-1185">Reference proteome</keyword>
<reference evidence="2 3" key="1">
    <citation type="submission" date="2019-08" db="EMBL/GenBank/DDBJ databases">
        <title>Whole genome sequencing of chitin degrading bacteria Chitinophaga pinensis YS16.</title>
        <authorList>
            <person name="Singh R.P."/>
            <person name="Manchanda G."/>
            <person name="Maurya I.K."/>
            <person name="Joshi N.K."/>
            <person name="Srivastava A.K."/>
        </authorList>
    </citation>
    <scope>NUCLEOTIDE SEQUENCE [LARGE SCALE GENOMIC DNA]</scope>
    <source>
        <strain evidence="2 3">YS-16</strain>
    </source>
</reference>
<feature type="transmembrane region" description="Helical" evidence="1">
    <location>
        <begin position="12"/>
        <end position="37"/>
    </location>
</feature>
<dbReference type="RefSeq" id="WP_146307279.1">
    <property type="nucleotide sequence ID" value="NZ_VOHS01000033.1"/>
</dbReference>
<evidence type="ECO:0000313" key="2">
    <source>
        <dbReference type="EMBL" id="TWV96766.1"/>
    </source>
</evidence>
<name>A0A5C6LN06_9BACT</name>
<keyword evidence="1" id="KW-0812">Transmembrane</keyword>
<dbReference type="OrthoDB" id="657032at2"/>
<keyword evidence="1" id="KW-0472">Membrane</keyword>
<organism evidence="2 3">
    <name type="scientific">Chitinophaga pinensis</name>
    <dbReference type="NCBI Taxonomy" id="79329"/>
    <lineage>
        <taxon>Bacteria</taxon>
        <taxon>Pseudomonadati</taxon>
        <taxon>Bacteroidota</taxon>
        <taxon>Chitinophagia</taxon>
        <taxon>Chitinophagales</taxon>
        <taxon>Chitinophagaceae</taxon>
        <taxon>Chitinophaga</taxon>
    </lineage>
</organism>
<evidence type="ECO:0000256" key="1">
    <source>
        <dbReference type="SAM" id="Phobius"/>
    </source>
</evidence>
<comment type="caution">
    <text evidence="2">The sequence shown here is derived from an EMBL/GenBank/DDBJ whole genome shotgun (WGS) entry which is preliminary data.</text>
</comment>
<sequence>MVSTTKFILELLLFSVLSSCLLLFVLGLISPGHALFWLKGNRTRLRSSLIYAFIFAVGLLIANIWFPGTPRTAQTLADEAALRSKYRKTDEQISKEVFAETGKIYTKGLIKSSIVYTYDALPESMRKVAPESGKGYYVQMVLDNKLLAKASASETFKEDDLLDDVKPENLYGKSRNSFVLYNADNGEISRTEKNTGFALFYIKRDYNIDTICIGPCIEKPTKVRINCYQQAIVTDPVEYTF</sequence>
<accession>A0A5C6LN06</accession>
<dbReference type="AlphaFoldDB" id="A0A5C6LN06"/>
<gene>
    <name evidence="2" type="ORF">FEF09_22980</name>
</gene>
<protein>
    <submittedName>
        <fullName evidence="2">Uncharacterized protein</fullName>
    </submittedName>
</protein>
<feature type="transmembrane region" description="Helical" evidence="1">
    <location>
        <begin position="49"/>
        <end position="66"/>
    </location>
</feature>
<dbReference type="EMBL" id="VOHS01000033">
    <property type="protein sequence ID" value="TWV96766.1"/>
    <property type="molecule type" value="Genomic_DNA"/>
</dbReference>
<evidence type="ECO:0000313" key="3">
    <source>
        <dbReference type="Proteomes" id="UP000318815"/>
    </source>
</evidence>
<dbReference type="Proteomes" id="UP000318815">
    <property type="component" value="Unassembled WGS sequence"/>
</dbReference>
<keyword evidence="1" id="KW-1133">Transmembrane helix</keyword>
<proteinExistence type="predicted"/>